<dbReference type="GO" id="GO:0046872">
    <property type="term" value="F:metal ion binding"/>
    <property type="evidence" value="ECO:0007669"/>
    <property type="project" value="UniProtKB-KW"/>
</dbReference>
<comment type="caution">
    <text evidence="12">The sequence shown here is derived from an EMBL/GenBank/DDBJ whole genome shotgun (WGS) entry which is preliminary data.</text>
</comment>
<evidence type="ECO:0000256" key="2">
    <source>
        <dbReference type="ARBA" id="ARBA00009638"/>
    </source>
</evidence>
<dbReference type="InterPro" id="IPR019987">
    <property type="entry name" value="GTP-bd_ribosome_bio_YsxC"/>
</dbReference>
<evidence type="ECO:0000313" key="12">
    <source>
        <dbReference type="EMBL" id="HIU92916.1"/>
    </source>
</evidence>
<dbReference type="InterPro" id="IPR027417">
    <property type="entry name" value="P-loop_NTPase"/>
</dbReference>
<dbReference type="PROSITE" id="PS51706">
    <property type="entry name" value="G_ENGB"/>
    <property type="match status" value="1"/>
</dbReference>
<reference evidence="12" key="2">
    <citation type="journal article" date="2021" name="PeerJ">
        <title>Extensive microbial diversity within the chicken gut microbiome revealed by metagenomics and culture.</title>
        <authorList>
            <person name="Gilroy R."/>
            <person name="Ravi A."/>
            <person name="Getino M."/>
            <person name="Pursley I."/>
            <person name="Horton D.L."/>
            <person name="Alikhan N.F."/>
            <person name="Baker D."/>
            <person name="Gharbi K."/>
            <person name="Hall N."/>
            <person name="Watson M."/>
            <person name="Adriaenssens E.M."/>
            <person name="Foster-Nyarko E."/>
            <person name="Jarju S."/>
            <person name="Secka A."/>
            <person name="Antonio M."/>
            <person name="Oren A."/>
            <person name="Chaudhuri R.R."/>
            <person name="La Ragione R."/>
            <person name="Hildebrand F."/>
            <person name="Pallen M.J."/>
        </authorList>
    </citation>
    <scope>NUCLEOTIDE SEQUENCE</scope>
    <source>
        <strain evidence="12">CHK154-7741</strain>
    </source>
</reference>
<keyword evidence="5 10" id="KW-0547">Nucleotide-binding</keyword>
<evidence type="ECO:0000256" key="5">
    <source>
        <dbReference type="ARBA" id="ARBA00022741"/>
    </source>
</evidence>
<dbReference type="InterPro" id="IPR030393">
    <property type="entry name" value="G_ENGB_dom"/>
</dbReference>
<dbReference type="GO" id="GO:0005525">
    <property type="term" value="F:GTP binding"/>
    <property type="evidence" value="ECO:0007669"/>
    <property type="project" value="UniProtKB-UniRule"/>
</dbReference>
<evidence type="ECO:0000256" key="8">
    <source>
        <dbReference type="ARBA" id="ARBA00023210"/>
    </source>
</evidence>
<keyword evidence="8 10" id="KW-0717">Septation</keyword>
<evidence type="ECO:0000313" key="13">
    <source>
        <dbReference type="Proteomes" id="UP000886748"/>
    </source>
</evidence>
<protein>
    <recommendedName>
        <fullName evidence="10">Probable GTP-binding protein EngB</fullName>
    </recommendedName>
</protein>
<gene>
    <name evidence="10" type="primary">engB</name>
    <name evidence="12" type="ORF">IAD26_07275</name>
</gene>
<dbReference type="CDD" id="cd01876">
    <property type="entry name" value="YihA_EngB"/>
    <property type="match status" value="1"/>
</dbReference>
<comment type="similarity">
    <text evidence="2 10">Belongs to the TRAFAC class TrmE-Era-EngA-EngB-Septin-like GTPase superfamily. EngB GTPase family.</text>
</comment>
<comment type="function">
    <text evidence="10">Necessary for normal cell division and for the maintenance of normal septation.</text>
</comment>
<accession>A0A9D1N0Y6</accession>
<dbReference type="GO" id="GO:0000917">
    <property type="term" value="P:division septum assembly"/>
    <property type="evidence" value="ECO:0007669"/>
    <property type="project" value="UniProtKB-KW"/>
</dbReference>
<dbReference type="Gene3D" id="3.40.50.300">
    <property type="entry name" value="P-loop containing nucleotide triphosphate hydrolases"/>
    <property type="match status" value="1"/>
</dbReference>
<dbReference type="GO" id="GO:0005829">
    <property type="term" value="C:cytosol"/>
    <property type="evidence" value="ECO:0007669"/>
    <property type="project" value="TreeGrafter"/>
</dbReference>
<dbReference type="NCBIfam" id="TIGR03598">
    <property type="entry name" value="GTPase_YsxC"/>
    <property type="match status" value="1"/>
</dbReference>
<keyword evidence="4" id="KW-0479">Metal-binding</keyword>
<dbReference type="Pfam" id="PF01926">
    <property type="entry name" value="MMR_HSR1"/>
    <property type="match status" value="1"/>
</dbReference>
<keyword evidence="9 10" id="KW-0131">Cell cycle</keyword>
<evidence type="ECO:0000256" key="10">
    <source>
        <dbReference type="HAMAP-Rule" id="MF_00321"/>
    </source>
</evidence>
<keyword evidence="7 10" id="KW-0342">GTP-binding</keyword>
<keyword evidence="3 10" id="KW-0132">Cell division</keyword>
<keyword evidence="6" id="KW-0460">Magnesium</keyword>
<evidence type="ECO:0000256" key="3">
    <source>
        <dbReference type="ARBA" id="ARBA00022618"/>
    </source>
</evidence>
<dbReference type="PANTHER" id="PTHR11649">
    <property type="entry name" value="MSS1/TRME-RELATED GTP-BINDING PROTEIN"/>
    <property type="match status" value="1"/>
</dbReference>
<proteinExistence type="inferred from homology"/>
<organism evidence="12 13">
    <name type="scientific">Candidatus Limenecus avicola</name>
    <dbReference type="NCBI Taxonomy" id="2840847"/>
    <lineage>
        <taxon>Bacteria</taxon>
        <taxon>Bacillati</taxon>
        <taxon>Bacillota</taxon>
        <taxon>Clostridia</taxon>
        <taxon>Eubacteriales</taxon>
        <taxon>Clostridiaceae</taxon>
        <taxon>Clostridiaceae incertae sedis</taxon>
        <taxon>Candidatus Limenecus</taxon>
    </lineage>
</organism>
<comment type="cofactor">
    <cofactor evidence="1">
        <name>Mg(2+)</name>
        <dbReference type="ChEBI" id="CHEBI:18420"/>
    </cofactor>
</comment>
<dbReference type="EMBL" id="DVOD01000052">
    <property type="protein sequence ID" value="HIU92916.1"/>
    <property type="molecule type" value="Genomic_DNA"/>
</dbReference>
<evidence type="ECO:0000256" key="7">
    <source>
        <dbReference type="ARBA" id="ARBA00023134"/>
    </source>
</evidence>
<feature type="domain" description="EngB-type G" evidence="11">
    <location>
        <begin position="22"/>
        <end position="190"/>
    </location>
</feature>
<evidence type="ECO:0000256" key="1">
    <source>
        <dbReference type="ARBA" id="ARBA00001946"/>
    </source>
</evidence>
<name>A0A9D1N0Y6_9CLOT</name>
<reference evidence="12" key="1">
    <citation type="submission" date="2020-10" db="EMBL/GenBank/DDBJ databases">
        <authorList>
            <person name="Gilroy R."/>
        </authorList>
    </citation>
    <scope>NUCLEOTIDE SEQUENCE</scope>
    <source>
        <strain evidence="12">CHK154-7741</strain>
    </source>
</reference>
<dbReference type="SUPFAM" id="SSF52540">
    <property type="entry name" value="P-loop containing nucleoside triphosphate hydrolases"/>
    <property type="match status" value="1"/>
</dbReference>
<sequence>MIIKNAQFITSAQKLSQCPDFGLPEIALLGRSNVGKSSFINTLTNNSKLAKTSNKPGKTRLINLFNFDNNYIVADLPGYGYAQVSKEMQNEWQKNLEEYLLNRDSLKLLIQFIDSRHEIQKNDLQMQEWLFHNRLDSIVIATKIDLTPKSKLQAKINELKKVTQREVLPFSTVNKRYNDNIIKYLEQAVL</sequence>
<dbReference type="PANTHER" id="PTHR11649:SF13">
    <property type="entry name" value="ENGB-TYPE G DOMAIN-CONTAINING PROTEIN"/>
    <property type="match status" value="1"/>
</dbReference>
<dbReference type="AlphaFoldDB" id="A0A9D1N0Y6"/>
<dbReference type="HAMAP" id="MF_00321">
    <property type="entry name" value="GTPase_EngB"/>
    <property type="match status" value="1"/>
</dbReference>
<evidence type="ECO:0000256" key="9">
    <source>
        <dbReference type="ARBA" id="ARBA00023306"/>
    </source>
</evidence>
<evidence type="ECO:0000256" key="6">
    <source>
        <dbReference type="ARBA" id="ARBA00022842"/>
    </source>
</evidence>
<evidence type="ECO:0000256" key="4">
    <source>
        <dbReference type="ARBA" id="ARBA00022723"/>
    </source>
</evidence>
<dbReference type="InterPro" id="IPR006073">
    <property type="entry name" value="GTP-bd"/>
</dbReference>
<evidence type="ECO:0000259" key="11">
    <source>
        <dbReference type="PROSITE" id="PS51706"/>
    </source>
</evidence>
<dbReference type="Proteomes" id="UP000886748">
    <property type="component" value="Unassembled WGS sequence"/>
</dbReference>